<gene>
    <name evidence="2" type="ORF">L21_2578</name>
</gene>
<dbReference type="InterPro" id="IPR003812">
    <property type="entry name" value="Fido"/>
</dbReference>
<evidence type="ECO:0000259" key="1">
    <source>
        <dbReference type="PROSITE" id="PS51459"/>
    </source>
</evidence>
<evidence type="ECO:0000313" key="3">
    <source>
        <dbReference type="Proteomes" id="UP000184671"/>
    </source>
</evidence>
<evidence type="ECO:0000313" key="2">
    <source>
        <dbReference type="EMBL" id="SCL76641.1"/>
    </source>
</evidence>
<proteinExistence type="predicted"/>
<accession>A0A1M4MNX3</accession>
<dbReference type="Pfam" id="PF02661">
    <property type="entry name" value="Fic"/>
    <property type="match status" value="1"/>
</dbReference>
<dbReference type="PROSITE" id="PS51459">
    <property type="entry name" value="FIDO"/>
    <property type="match status" value="1"/>
</dbReference>
<dbReference type="InterPro" id="IPR036597">
    <property type="entry name" value="Fido-like_dom_sf"/>
</dbReference>
<reference evidence="2 3" key="1">
    <citation type="submission" date="2016-08" db="EMBL/GenBank/DDBJ databases">
        <authorList>
            <person name="Seilhamer J.J."/>
        </authorList>
    </citation>
    <scope>NUCLEOTIDE SEQUENCE [LARGE SCALE GENOMIC DNA]</scope>
    <source>
        <strain evidence="2">L21-II-0</strain>
    </source>
</reference>
<dbReference type="EMBL" id="FMID01000063">
    <property type="protein sequence ID" value="SCL76641.1"/>
    <property type="molecule type" value="Genomic_DNA"/>
</dbReference>
<dbReference type="Proteomes" id="UP000184671">
    <property type="component" value="Unassembled WGS sequence"/>
</dbReference>
<dbReference type="InterPro" id="IPR040198">
    <property type="entry name" value="Fido_containing"/>
</dbReference>
<organism evidence="2 3">
    <name type="scientific">Methanoculleus chikugoensis</name>
    <dbReference type="NCBI Taxonomy" id="118126"/>
    <lineage>
        <taxon>Archaea</taxon>
        <taxon>Methanobacteriati</taxon>
        <taxon>Methanobacteriota</taxon>
        <taxon>Stenosarchaea group</taxon>
        <taxon>Methanomicrobia</taxon>
        <taxon>Methanomicrobiales</taxon>
        <taxon>Methanomicrobiaceae</taxon>
        <taxon>Methanoculleus</taxon>
    </lineage>
</organism>
<protein>
    <submittedName>
        <fullName evidence="2">Mobile mystery protein B</fullName>
    </submittedName>
</protein>
<sequence>MGNQVNPGITFSSIEAEMNEAMPELTVKTIKGNKYLYLRDKVKVNSKSLPLSVYVGRLETVAREDVLSKLSVLHTLRLTTYLDYRLEHYSFTTLDRTRAVDLETLRYFYGLFKELYPDESERYMDAMYLRYVQGTTAIEGNTISLREAQELLEHNISPAGKKMDEVYEILNFINLRRYLEGYSGDVTEKLIRKIHEILMNEVLRNPGDYRNIQVGIEQVDYEPPPAILVPEEMRALIGWYRQNKRHLNPFELAVVLHTKFEMIHPFVDGNGRVGRALMNLVLERSGYPTLYLGLEDRAAYLNALVKADDGDYAPIIEALYTIYREQHGRIAEEVRQKLSGGNSRIEEENARLVRQFARLKKEV</sequence>
<dbReference type="AlphaFoldDB" id="A0A1M4MNX3"/>
<dbReference type="PANTHER" id="PTHR13504">
    <property type="entry name" value="FIDO DOMAIN-CONTAINING PROTEIN DDB_G0283145"/>
    <property type="match status" value="1"/>
</dbReference>
<dbReference type="PANTHER" id="PTHR13504:SF38">
    <property type="entry name" value="FIDO DOMAIN-CONTAINING PROTEIN"/>
    <property type="match status" value="1"/>
</dbReference>
<feature type="domain" description="Fido" evidence="1">
    <location>
        <begin position="186"/>
        <end position="321"/>
    </location>
</feature>
<name>A0A1M4MNX3_9EURY</name>
<dbReference type="Gene3D" id="1.10.3290.10">
    <property type="entry name" value="Fido-like domain"/>
    <property type="match status" value="1"/>
</dbReference>
<dbReference type="STRING" id="118126.L21_2578"/>
<dbReference type="SUPFAM" id="SSF140931">
    <property type="entry name" value="Fic-like"/>
    <property type="match status" value="1"/>
</dbReference>